<evidence type="ECO:0000313" key="2">
    <source>
        <dbReference type="EMBL" id="EMQ95345.1"/>
    </source>
</evidence>
<dbReference type="eggNOG" id="ENOG5032XUG">
    <property type="taxonomic scope" value="Bacteria"/>
</dbReference>
<sequence length="236" mass="27580">MHKTLIVKAFEKAKNELILKGELNPSTVKIAEEISDAIDKLIGFSLGERRYRDYHKLALELEKDQERDINITQVKIVSGLCNYLGYSTYSDFKKKIDNKDKNSNSSLIKRTISTYKYYLLILAIISLAFYGYHAVNQQKWMVWQKDRYVETDFNSNSLNQGLLKLYNADRIEHFKKIDPNCDTVFFKNDGTEMLWYGKNKSGELEFFTSVGLHPETGKTLKKITKYIIKKYICESY</sequence>
<keyword evidence="1" id="KW-0472">Membrane</keyword>
<reference evidence="2 3" key="1">
    <citation type="submission" date="2012-12" db="EMBL/GenBank/DDBJ databases">
        <title>Genome assembly of Formosa sp. AK20.</title>
        <authorList>
            <person name="Kumar R."/>
            <person name="Khatri I."/>
            <person name="Vaidya B."/>
            <person name="Subramanian S."/>
            <person name="Pinnaka A."/>
        </authorList>
    </citation>
    <scope>NUCLEOTIDE SEQUENCE [LARGE SCALE GENOMIC DNA]</scope>
    <source>
        <strain evidence="2 3">AK20</strain>
    </source>
</reference>
<gene>
    <name evidence="2" type="ORF">D778_02647</name>
</gene>
<proteinExistence type="predicted"/>
<dbReference type="OrthoDB" id="1340494at2"/>
<dbReference type="EMBL" id="ANLA01000008">
    <property type="protein sequence ID" value="EMQ95345.1"/>
    <property type="molecule type" value="Genomic_DNA"/>
</dbReference>
<dbReference type="RefSeq" id="WP_007648747.1">
    <property type="nucleotide sequence ID" value="NZ_ANLA01000008.1"/>
</dbReference>
<organism evidence="2 3">
    <name type="scientific">Xanthomarina gelatinilytica</name>
    <dbReference type="NCBI Taxonomy" id="1137281"/>
    <lineage>
        <taxon>Bacteria</taxon>
        <taxon>Pseudomonadati</taxon>
        <taxon>Bacteroidota</taxon>
        <taxon>Flavobacteriia</taxon>
        <taxon>Flavobacteriales</taxon>
        <taxon>Flavobacteriaceae</taxon>
        <taxon>Xanthomarina</taxon>
    </lineage>
</organism>
<feature type="transmembrane region" description="Helical" evidence="1">
    <location>
        <begin position="117"/>
        <end position="135"/>
    </location>
</feature>
<dbReference type="PATRIC" id="fig|1137281.3.peg.1236"/>
<protein>
    <submittedName>
        <fullName evidence="2">Uncharacterized protein</fullName>
    </submittedName>
</protein>
<evidence type="ECO:0000313" key="3">
    <source>
        <dbReference type="Proteomes" id="UP000012024"/>
    </source>
</evidence>
<evidence type="ECO:0000256" key="1">
    <source>
        <dbReference type="SAM" id="Phobius"/>
    </source>
</evidence>
<dbReference type="AlphaFoldDB" id="M7MKD6"/>
<dbReference type="GeneID" id="98641136"/>
<comment type="caution">
    <text evidence="2">The sequence shown here is derived from an EMBL/GenBank/DDBJ whole genome shotgun (WGS) entry which is preliminary data.</text>
</comment>
<name>M7MKD6_9FLAO</name>
<accession>M7MKD6</accession>
<keyword evidence="1" id="KW-0812">Transmembrane</keyword>
<dbReference type="Proteomes" id="UP000012024">
    <property type="component" value="Unassembled WGS sequence"/>
</dbReference>
<keyword evidence="1" id="KW-1133">Transmembrane helix</keyword>
<keyword evidence="3" id="KW-1185">Reference proteome</keyword>